<feature type="region of interest" description="Disordered" evidence="1">
    <location>
        <begin position="1"/>
        <end position="25"/>
    </location>
</feature>
<organism evidence="2 3">
    <name type="scientific">Amazona collaria</name>
    <name type="common">yellow-billed parrot</name>
    <dbReference type="NCBI Taxonomy" id="241587"/>
    <lineage>
        <taxon>Eukaryota</taxon>
        <taxon>Metazoa</taxon>
        <taxon>Chordata</taxon>
        <taxon>Craniata</taxon>
        <taxon>Vertebrata</taxon>
        <taxon>Euteleostomi</taxon>
        <taxon>Archelosauria</taxon>
        <taxon>Archosauria</taxon>
        <taxon>Dinosauria</taxon>
        <taxon>Saurischia</taxon>
        <taxon>Theropoda</taxon>
        <taxon>Coelurosauria</taxon>
        <taxon>Aves</taxon>
        <taxon>Neognathae</taxon>
        <taxon>Neoaves</taxon>
        <taxon>Telluraves</taxon>
        <taxon>Australaves</taxon>
        <taxon>Psittaciformes</taxon>
        <taxon>Psittacidae</taxon>
        <taxon>Amazona</taxon>
    </lineage>
</organism>
<dbReference type="Proteomes" id="UP000694522">
    <property type="component" value="Unplaced"/>
</dbReference>
<reference evidence="2" key="1">
    <citation type="submission" date="2025-08" db="UniProtKB">
        <authorList>
            <consortium name="Ensembl"/>
        </authorList>
    </citation>
    <scope>IDENTIFICATION</scope>
</reference>
<evidence type="ECO:0000313" key="2">
    <source>
        <dbReference type="Ensembl" id="ENSACOP00000026124.1"/>
    </source>
</evidence>
<protein>
    <submittedName>
        <fullName evidence="2">Uncharacterized protein</fullName>
    </submittedName>
</protein>
<name>A0A8B9GJU8_9PSIT</name>
<sequence>AKYHEPALRQHHGQGAEPEPRCPEPRCPEPRCPEPRCPEPRCPEPRCPEPRCRQWASCGAHSPPVIVERYCVAPKYISI</sequence>
<keyword evidence="3" id="KW-1185">Reference proteome</keyword>
<reference evidence="2" key="2">
    <citation type="submission" date="2025-09" db="UniProtKB">
        <authorList>
            <consortium name="Ensembl"/>
        </authorList>
    </citation>
    <scope>IDENTIFICATION</scope>
</reference>
<dbReference type="Ensembl" id="ENSACOT00000027011.1">
    <property type="protein sequence ID" value="ENSACOP00000026124.1"/>
    <property type="gene ID" value="ENSACOG00000017406.1"/>
</dbReference>
<accession>A0A8B9GJU8</accession>
<proteinExistence type="predicted"/>
<evidence type="ECO:0000313" key="3">
    <source>
        <dbReference type="Proteomes" id="UP000694522"/>
    </source>
</evidence>
<evidence type="ECO:0000256" key="1">
    <source>
        <dbReference type="SAM" id="MobiDB-lite"/>
    </source>
</evidence>
<dbReference type="AlphaFoldDB" id="A0A8B9GJU8"/>